<dbReference type="PANTHER" id="PTHR10131:SF94">
    <property type="entry name" value="TNF RECEPTOR-ASSOCIATED FACTOR 4"/>
    <property type="match status" value="1"/>
</dbReference>
<dbReference type="Pfam" id="PF13923">
    <property type="entry name" value="zf-C3HC4_2"/>
    <property type="match status" value="1"/>
</dbReference>
<dbReference type="InterPro" id="IPR001841">
    <property type="entry name" value="Znf_RING"/>
</dbReference>
<gene>
    <name evidence="5" type="primary">rnf41_0</name>
    <name evidence="5" type="ORF">Bhyg_00618</name>
</gene>
<accession>A0A9Q0S4S0</accession>
<dbReference type="SUPFAM" id="SSF57850">
    <property type="entry name" value="RING/U-box"/>
    <property type="match status" value="1"/>
</dbReference>
<name>A0A9Q0S4S0_9DIPT</name>
<dbReference type="EMBL" id="WJQU01000001">
    <property type="protein sequence ID" value="KAJ6645412.1"/>
    <property type="molecule type" value="Genomic_DNA"/>
</dbReference>
<dbReference type="AlphaFoldDB" id="A0A9Q0S4S0"/>
<keyword evidence="2" id="KW-0862">Zinc</keyword>
<feature type="domain" description="RING-type" evidence="4">
    <location>
        <begin position="21"/>
        <end position="59"/>
    </location>
</feature>
<dbReference type="Gene3D" id="3.30.40.10">
    <property type="entry name" value="Zinc/RING finger domain, C3HC4 (zinc finger)"/>
    <property type="match status" value="2"/>
</dbReference>
<evidence type="ECO:0000313" key="6">
    <source>
        <dbReference type="Proteomes" id="UP001151699"/>
    </source>
</evidence>
<evidence type="ECO:0000259" key="4">
    <source>
        <dbReference type="PROSITE" id="PS50089"/>
    </source>
</evidence>
<protein>
    <submittedName>
        <fullName evidence="5">E3 ubiquitin-protein ligase NRDP1</fullName>
    </submittedName>
</protein>
<dbReference type="OrthoDB" id="6105938at2759"/>
<dbReference type="PROSITE" id="PS50089">
    <property type="entry name" value="ZF_RING_2"/>
    <property type="match status" value="1"/>
</dbReference>
<dbReference type="InterPro" id="IPR013083">
    <property type="entry name" value="Znf_RING/FYVE/PHD"/>
</dbReference>
<dbReference type="GO" id="GO:0008270">
    <property type="term" value="F:zinc ion binding"/>
    <property type="evidence" value="ECO:0007669"/>
    <property type="project" value="UniProtKB-KW"/>
</dbReference>
<evidence type="ECO:0000256" key="3">
    <source>
        <dbReference type="PROSITE-ProRule" id="PRU00175"/>
    </source>
</evidence>
<organism evidence="5 6">
    <name type="scientific">Pseudolycoriella hygida</name>
    <dbReference type="NCBI Taxonomy" id="35572"/>
    <lineage>
        <taxon>Eukaryota</taxon>
        <taxon>Metazoa</taxon>
        <taxon>Ecdysozoa</taxon>
        <taxon>Arthropoda</taxon>
        <taxon>Hexapoda</taxon>
        <taxon>Insecta</taxon>
        <taxon>Pterygota</taxon>
        <taxon>Neoptera</taxon>
        <taxon>Endopterygota</taxon>
        <taxon>Diptera</taxon>
        <taxon>Nematocera</taxon>
        <taxon>Sciaroidea</taxon>
        <taxon>Sciaridae</taxon>
        <taxon>Pseudolycoriella</taxon>
    </lineage>
</organism>
<evidence type="ECO:0000256" key="2">
    <source>
        <dbReference type="ARBA" id="ARBA00022833"/>
    </source>
</evidence>
<keyword evidence="1 3" id="KW-0479">Metal-binding</keyword>
<keyword evidence="6" id="KW-1185">Reference proteome</keyword>
<reference evidence="5" key="1">
    <citation type="submission" date="2022-07" db="EMBL/GenBank/DDBJ databases">
        <authorList>
            <person name="Trinca V."/>
            <person name="Uliana J.V.C."/>
            <person name="Torres T.T."/>
            <person name="Ward R.J."/>
            <person name="Monesi N."/>
        </authorList>
    </citation>
    <scope>NUCLEOTIDE SEQUENCE</scope>
    <source>
        <strain evidence="5">HSMRA1968</strain>
        <tissue evidence="5">Whole embryos</tissue>
    </source>
</reference>
<keyword evidence="1 3" id="KW-0863">Zinc-finger</keyword>
<evidence type="ECO:0000313" key="5">
    <source>
        <dbReference type="EMBL" id="KAJ6645412.1"/>
    </source>
</evidence>
<comment type="caution">
    <text evidence="5">The sequence shown here is derived from an EMBL/GenBank/DDBJ whole genome shotgun (WGS) entry which is preliminary data.</text>
</comment>
<proteinExistence type="predicted"/>
<evidence type="ECO:0000256" key="1">
    <source>
        <dbReference type="ARBA" id="ARBA00022771"/>
    </source>
</evidence>
<sequence length="241" mass="27844">MGYDSERFVNLSPDIADHFKCCVCLDIFEEPLQMPCGHIHCKECIRSYFGIIKFCPECRRPCQTEQMKRPHRIIVALLQGLKIKCEYSSEGCPVEVKVEQLKSHTRQCRFNSSNNHPTTHEPTEGNLTHTQHVNFGIMNRSESTHNQSSSYIAKHPTGISFLLDNWLYCTHSGQLSADLQSFDLRICLLAHFSPISHNRCWRIEKNLRSDSAEMHLKNILRCKTETAINPYGHPRLSQHTY</sequence>
<dbReference type="Proteomes" id="UP001151699">
    <property type="component" value="Chromosome A"/>
</dbReference>
<dbReference type="PANTHER" id="PTHR10131">
    <property type="entry name" value="TNF RECEPTOR ASSOCIATED FACTOR"/>
    <property type="match status" value="1"/>
</dbReference>
<dbReference type="SUPFAM" id="SSF49599">
    <property type="entry name" value="TRAF domain-like"/>
    <property type="match status" value="1"/>
</dbReference>
<dbReference type="SMART" id="SM00184">
    <property type="entry name" value="RING"/>
    <property type="match status" value="1"/>
</dbReference>